<keyword evidence="2" id="KW-0833">Ubl conjugation pathway</keyword>
<dbReference type="Proteomes" id="UP001219933">
    <property type="component" value="Chromosome 3"/>
</dbReference>
<accession>A0AAF0JBY9</accession>
<dbReference type="GO" id="GO:0006511">
    <property type="term" value="P:ubiquitin-dependent protein catabolic process"/>
    <property type="evidence" value="ECO:0007669"/>
    <property type="project" value="InterPro"/>
</dbReference>
<dbReference type="Pfam" id="PF24842">
    <property type="entry name" value="UFD1_N2"/>
    <property type="match status" value="1"/>
</dbReference>
<evidence type="ECO:0000256" key="1">
    <source>
        <dbReference type="ARBA" id="ARBA00006043"/>
    </source>
</evidence>
<dbReference type="Gene3D" id="2.40.40.50">
    <property type="entry name" value="Ubiquitin fusion degradation protein UFD1, N-terminal domain"/>
    <property type="match status" value="1"/>
</dbReference>
<gene>
    <name evidence="6" type="primary">UFD1</name>
    <name evidence="6" type="ORF">MCUN1_002638</name>
</gene>
<evidence type="ECO:0000313" key="6">
    <source>
        <dbReference type="EMBL" id="WFD35776.1"/>
    </source>
</evidence>
<feature type="domain" description="Ubiquitin fusion degradation protein UFD1 N-terminal subdomain 1" evidence="4">
    <location>
        <begin position="39"/>
        <end position="139"/>
    </location>
</feature>
<evidence type="ECO:0000313" key="7">
    <source>
        <dbReference type="Proteomes" id="UP001219933"/>
    </source>
</evidence>
<feature type="domain" description="Ubiquitin fusion degradation protein UFD1 N-terminal subdomain 2" evidence="5">
    <location>
        <begin position="141"/>
        <end position="216"/>
    </location>
</feature>
<dbReference type="GO" id="GO:0034098">
    <property type="term" value="C:VCP-NPL4-UFD1 AAA ATPase complex"/>
    <property type="evidence" value="ECO:0007669"/>
    <property type="project" value="TreeGrafter"/>
</dbReference>
<dbReference type="PANTHER" id="PTHR12555">
    <property type="entry name" value="UBIQUITIN FUSION DEGRADATON PROTEIN 1"/>
    <property type="match status" value="1"/>
</dbReference>
<dbReference type="PANTHER" id="PTHR12555:SF13">
    <property type="entry name" value="UBIQUITIN RECOGNITION FACTOR IN ER-ASSOCIATED DEGRADATION PROTEIN 1"/>
    <property type="match status" value="1"/>
</dbReference>
<evidence type="ECO:0000256" key="3">
    <source>
        <dbReference type="SAM" id="MobiDB-lite"/>
    </source>
</evidence>
<keyword evidence="7" id="KW-1185">Reference proteome</keyword>
<name>A0AAF0JBY9_9BASI</name>
<dbReference type="EMBL" id="CP119879">
    <property type="protein sequence ID" value="WFD35776.1"/>
    <property type="molecule type" value="Genomic_DNA"/>
</dbReference>
<feature type="region of interest" description="Disordered" evidence="3">
    <location>
        <begin position="346"/>
        <end position="385"/>
    </location>
</feature>
<sequence length="385" mass="42495">MFGQLHDAFGMPLGRQRRPWDGLGDFGMDRRMPVPPQAYEDYFKAYSMAMFPGRERAEVSYGGKIIMPSSALAKITDLELESPFTFELRTSNAADARRTHCGVVEFIADEGMVYLPAWMMRMLGLDEGSPIHIKGTQLPRGRFVKIQPQTTDFLEISDPKAVLEQALRNYPTLTPGDIIEISYNCLTFEILIMQIEPDAEGISIIETDLEVDFAPPKGYVEPERRARTPPPTLASRLGIDQSRHDTILPDRAGAESRTVSGDGAANPGVAAPFKGLGYTLSGKLTKGRKDKPITPRDPDSRVRRTDIPTVVTNDTVLDQVRVPAALNLPFGTLFFGYDVKRLNVGESKDEDADKEQKEEPPKFAGTGTRLGAAPPAPEIIEIDSD</sequence>
<dbReference type="InterPro" id="IPR055418">
    <property type="entry name" value="UFD1_N2"/>
</dbReference>
<protein>
    <submittedName>
        <fullName evidence="6">Ubiquitin fusion degradation protein</fullName>
    </submittedName>
</protein>
<dbReference type="InterPro" id="IPR004854">
    <property type="entry name" value="Ufd1-like"/>
</dbReference>
<evidence type="ECO:0000259" key="5">
    <source>
        <dbReference type="Pfam" id="PF24842"/>
    </source>
</evidence>
<comment type="similarity">
    <text evidence="1">Belongs to the UFD1 family.</text>
</comment>
<proteinExistence type="inferred from homology"/>
<dbReference type="InterPro" id="IPR042299">
    <property type="entry name" value="Ufd1-like_Nn"/>
</dbReference>
<dbReference type="AlphaFoldDB" id="A0AAF0JBY9"/>
<evidence type="ECO:0000259" key="4">
    <source>
        <dbReference type="Pfam" id="PF03152"/>
    </source>
</evidence>
<evidence type="ECO:0000256" key="2">
    <source>
        <dbReference type="ARBA" id="ARBA00022786"/>
    </source>
</evidence>
<reference evidence="6" key="1">
    <citation type="submission" date="2023-03" db="EMBL/GenBank/DDBJ databases">
        <title>Mating type loci evolution in Malassezia.</title>
        <authorList>
            <person name="Coelho M.A."/>
        </authorList>
    </citation>
    <scope>NUCLEOTIDE SEQUENCE</scope>
    <source>
        <strain evidence="6">CBS 11721</strain>
    </source>
</reference>
<dbReference type="InterPro" id="IPR055417">
    <property type="entry name" value="UFD1_N1"/>
</dbReference>
<dbReference type="GO" id="GO:0036503">
    <property type="term" value="P:ERAD pathway"/>
    <property type="evidence" value="ECO:0007669"/>
    <property type="project" value="TreeGrafter"/>
</dbReference>
<dbReference type="Pfam" id="PF03152">
    <property type="entry name" value="UFD1_N1"/>
    <property type="match status" value="1"/>
</dbReference>
<organism evidence="6 7">
    <name type="scientific">Malassezia cuniculi</name>
    <dbReference type="NCBI Taxonomy" id="948313"/>
    <lineage>
        <taxon>Eukaryota</taxon>
        <taxon>Fungi</taxon>
        <taxon>Dikarya</taxon>
        <taxon>Basidiomycota</taxon>
        <taxon>Ustilaginomycotina</taxon>
        <taxon>Malasseziomycetes</taxon>
        <taxon>Malasseziales</taxon>
        <taxon>Malasseziaceae</taxon>
        <taxon>Malassezia</taxon>
    </lineage>
</organism>
<dbReference type="Gene3D" id="3.10.330.10">
    <property type="match status" value="1"/>
</dbReference>
<dbReference type="GO" id="GO:0031593">
    <property type="term" value="F:polyubiquitin modification-dependent protein binding"/>
    <property type="evidence" value="ECO:0007669"/>
    <property type="project" value="TreeGrafter"/>
</dbReference>